<dbReference type="GeneID" id="93589035"/>
<proteinExistence type="predicted"/>
<dbReference type="VEuPathDB" id="FungiDB:DFL_006724"/>
<sequence length="266" mass="30888">MEQPIRPKHKKNRRQRQNARYVQQYGQPPPREVSIRACRGTRAPARPPTLNNPPLFPTVTITDNEFAQQVNIQPEHYNDEVAMEPDYYPHKHLPAMMGAIEHHHRHYHYLMPSEEEREAMEYVIDTIDSEQVESVKNQQDDNPDDVGDRAELGIETENQAKDIVGKRLDILEQRLNIRLEHERMVNQLIGLQNTRIERNQNVLLARLADLEGRRDGNILEETGDDEPEKKEEAPDKKEEAESDPNDRGGGKQKGGIKEKFRKIFKA</sequence>
<keyword evidence="3" id="KW-1185">Reference proteome</keyword>
<evidence type="ECO:0000256" key="1">
    <source>
        <dbReference type="SAM" id="MobiDB-lite"/>
    </source>
</evidence>
<accession>A0A436ZTL1</accession>
<feature type="compositionally biased region" description="Basic residues" evidence="1">
    <location>
        <begin position="1"/>
        <end position="17"/>
    </location>
</feature>
<dbReference type="Proteomes" id="UP000283090">
    <property type="component" value="Unassembled WGS sequence"/>
</dbReference>
<evidence type="ECO:0000313" key="3">
    <source>
        <dbReference type="Proteomes" id="UP000283090"/>
    </source>
</evidence>
<protein>
    <submittedName>
        <fullName evidence="2">Uncharacterized protein</fullName>
    </submittedName>
</protein>
<feature type="compositionally biased region" description="Basic and acidic residues" evidence="1">
    <location>
        <begin position="227"/>
        <end position="249"/>
    </location>
</feature>
<organism evidence="2 3">
    <name type="scientific">Arthrobotrys flagrans</name>
    <name type="common">Nematode-trapping fungus</name>
    <name type="synonym">Trichothecium flagrans</name>
    <dbReference type="NCBI Taxonomy" id="97331"/>
    <lineage>
        <taxon>Eukaryota</taxon>
        <taxon>Fungi</taxon>
        <taxon>Dikarya</taxon>
        <taxon>Ascomycota</taxon>
        <taxon>Pezizomycotina</taxon>
        <taxon>Orbiliomycetes</taxon>
        <taxon>Orbiliales</taxon>
        <taxon>Orbiliaceae</taxon>
        <taxon>Arthrobotrys</taxon>
    </lineage>
</organism>
<reference evidence="2 3" key="1">
    <citation type="submission" date="2019-01" db="EMBL/GenBank/DDBJ databases">
        <title>Intercellular communication is required for trap formation in the nematode-trapping fungus Duddingtonia flagrans.</title>
        <authorList>
            <person name="Youssar L."/>
            <person name="Wernet V."/>
            <person name="Hensel N."/>
            <person name="Hildebrandt H.-G."/>
            <person name="Fischer R."/>
        </authorList>
    </citation>
    <scope>NUCLEOTIDE SEQUENCE [LARGE SCALE GENOMIC DNA]</scope>
    <source>
        <strain evidence="2 3">CBS H-5679</strain>
    </source>
</reference>
<dbReference type="AlphaFoldDB" id="A0A436ZTL1"/>
<feature type="region of interest" description="Disordered" evidence="1">
    <location>
        <begin position="215"/>
        <end position="266"/>
    </location>
</feature>
<gene>
    <name evidence="2" type="ORF">DFL_006724</name>
</gene>
<feature type="region of interest" description="Disordered" evidence="1">
    <location>
        <begin position="1"/>
        <end position="32"/>
    </location>
</feature>
<comment type="caution">
    <text evidence="2">The sequence shown here is derived from an EMBL/GenBank/DDBJ whole genome shotgun (WGS) entry which is preliminary data.</text>
</comment>
<evidence type="ECO:0000313" key="2">
    <source>
        <dbReference type="EMBL" id="RVD82294.1"/>
    </source>
</evidence>
<name>A0A436ZTL1_ARTFL</name>
<dbReference type="EMBL" id="SAEB01000009">
    <property type="protein sequence ID" value="RVD82294.1"/>
    <property type="molecule type" value="Genomic_DNA"/>
</dbReference>
<dbReference type="RefSeq" id="XP_067487838.1">
    <property type="nucleotide sequence ID" value="XM_067636197.1"/>
</dbReference>